<accession>A0A0B7AX59</accession>
<feature type="compositionally biased region" description="Polar residues" evidence="1">
    <location>
        <begin position="1"/>
        <end position="24"/>
    </location>
</feature>
<proteinExistence type="predicted"/>
<dbReference type="EMBL" id="HACG01038377">
    <property type="protein sequence ID" value="CEK85242.1"/>
    <property type="molecule type" value="Transcribed_RNA"/>
</dbReference>
<dbReference type="AlphaFoldDB" id="A0A0B7AX59"/>
<organism evidence="2">
    <name type="scientific">Arion vulgaris</name>
    <dbReference type="NCBI Taxonomy" id="1028688"/>
    <lineage>
        <taxon>Eukaryota</taxon>
        <taxon>Metazoa</taxon>
        <taxon>Spiralia</taxon>
        <taxon>Lophotrochozoa</taxon>
        <taxon>Mollusca</taxon>
        <taxon>Gastropoda</taxon>
        <taxon>Heterobranchia</taxon>
        <taxon>Euthyneura</taxon>
        <taxon>Panpulmonata</taxon>
        <taxon>Eupulmonata</taxon>
        <taxon>Stylommatophora</taxon>
        <taxon>Helicina</taxon>
        <taxon>Arionoidea</taxon>
        <taxon>Arionidae</taxon>
        <taxon>Arion</taxon>
    </lineage>
</organism>
<gene>
    <name evidence="2" type="primary">ORF147115</name>
</gene>
<evidence type="ECO:0000313" key="2">
    <source>
        <dbReference type="EMBL" id="CEK85242.1"/>
    </source>
</evidence>
<protein>
    <submittedName>
        <fullName evidence="2">Uncharacterized protein</fullName>
    </submittedName>
</protein>
<sequence length="56" mass="6458">MTQDTGDMESKPSNKNWPESTMSTPEFIASEQNKKKNNCHRFSVQQSRQEITVRGL</sequence>
<reference evidence="2" key="1">
    <citation type="submission" date="2014-12" db="EMBL/GenBank/DDBJ databases">
        <title>Insight into the proteome of Arion vulgaris.</title>
        <authorList>
            <person name="Aradska J."/>
            <person name="Bulat T."/>
            <person name="Smidak R."/>
            <person name="Sarate P."/>
            <person name="Gangsoo J."/>
            <person name="Sialana F."/>
            <person name="Bilban M."/>
            <person name="Lubec G."/>
        </authorList>
    </citation>
    <scope>NUCLEOTIDE SEQUENCE</scope>
    <source>
        <tissue evidence="2">Skin</tissue>
    </source>
</reference>
<feature type="region of interest" description="Disordered" evidence="1">
    <location>
        <begin position="1"/>
        <end position="56"/>
    </location>
</feature>
<name>A0A0B7AX59_9EUPU</name>
<evidence type="ECO:0000256" key="1">
    <source>
        <dbReference type="SAM" id="MobiDB-lite"/>
    </source>
</evidence>